<evidence type="ECO:0000313" key="3">
    <source>
        <dbReference type="Proteomes" id="UP000828251"/>
    </source>
</evidence>
<protein>
    <recommendedName>
        <fullName evidence="1">Aminotransferase-like plant mobile domain-containing protein</fullName>
    </recommendedName>
</protein>
<organism evidence="2 3">
    <name type="scientific">Gossypium stocksii</name>
    <dbReference type="NCBI Taxonomy" id="47602"/>
    <lineage>
        <taxon>Eukaryota</taxon>
        <taxon>Viridiplantae</taxon>
        <taxon>Streptophyta</taxon>
        <taxon>Embryophyta</taxon>
        <taxon>Tracheophyta</taxon>
        <taxon>Spermatophyta</taxon>
        <taxon>Magnoliopsida</taxon>
        <taxon>eudicotyledons</taxon>
        <taxon>Gunneridae</taxon>
        <taxon>Pentapetalae</taxon>
        <taxon>rosids</taxon>
        <taxon>malvids</taxon>
        <taxon>Malvales</taxon>
        <taxon>Malvaceae</taxon>
        <taxon>Malvoideae</taxon>
        <taxon>Gossypium</taxon>
    </lineage>
</organism>
<accession>A0A9D3UF38</accession>
<dbReference type="PANTHER" id="PTHR46033:SF8">
    <property type="entry name" value="PROTEIN MAINTENANCE OF MERISTEMS-LIKE"/>
    <property type="match status" value="1"/>
</dbReference>
<reference evidence="2 3" key="1">
    <citation type="journal article" date="2021" name="Plant Biotechnol. J.">
        <title>Multi-omics assisted identification of the key and species-specific regulatory components of drought-tolerant mechanisms in Gossypium stocksii.</title>
        <authorList>
            <person name="Yu D."/>
            <person name="Ke L."/>
            <person name="Zhang D."/>
            <person name="Wu Y."/>
            <person name="Sun Y."/>
            <person name="Mei J."/>
            <person name="Sun J."/>
            <person name="Sun Y."/>
        </authorList>
    </citation>
    <scope>NUCLEOTIDE SEQUENCE [LARGE SCALE GENOMIC DNA]</scope>
    <source>
        <strain evidence="3">cv. E1</strain>
        <tissue evidence="2">Leaf</tissue>
    </source>
</reference>
<gene>
    <name evidence="2" type="ORF">J1N35_041033</name>
</gene>
<dbReference type="InterPro" id="IPR044824">
    <property type="entry name" value="MAIN-like"/>
</dbReference>
<keyword evidence="3" id="KW-1185">Reference proteome</keyword>
<feature type="domain" description="Aminotransferase-like plant mobile" evidence="1">
    <location>
        <begin position="43"/>
        <end position="136"/>
    </location>
</feature>
<dbReference type="Proteomes" id="UP000828251">
    <property type="component" value="Unassembled WGS sequence"/>
</dbReference>
<proteinExistence type="predicted"/>
<dbReference type="GO" id="GO:0010073">
    <property type="term" value="P:meristem maintenance"/>
    <property type="evidence" value="ECO:0007669"/>
    <property type="project" value="InterPro"/>
</dbReference>
<dbReference type="Pfam" id="PF10536">
    <property type="entry name" value="PMD"/>
    <property type="match status" value="1"/>
</dbReference>
<evidence type="ECO:0000259" key="1">
    <source>
        <dbReference type="Pfam" id="PF10536"/>
    </source>
</evidence>
<dbReference type="InterPro" id="IPR019557">
    <property type="entry name" value="AminoTfrase-like_pln_mobile"/>
</dbReference>
<dbReference type="AlphaFoldDB" id="A0A9D3UF38"/>
<sequence length="148" mass="17715">MGWLRDTFPKPENDSTEVERIRYARVHILEIIGGYLMPDLSRNLVHLRWNHSASYVRILTVLKDIRLLLEHQSEAQFQWTLYKDPTIRVVILDEFFQNPNIWYVKVPLVNFVTVEIHQSDRVLQQFRFRQPIPVAPEVVDDEHKVNLR</sequence>
<name>A0A9D3UF38_9ROSI</name>
<dbReference type="OrthoDB" id="1744575at2759"/>
<dbReference type="EMBL" id="JAIQCV010000012">
    <property type="protein sequence ID" value="KAH1039290.1"/>
    <property type="molecule type" value="Genomic_DNA"/>
</dbReference>
<evidence type="ECO:0000313" key="2">
    <source>
        <dbReference type="EMBL" id="KAH1039290.1"/>
    </source>
</evidence>
<dbReference type="PANTHER" id="PTHR46033">
    <property type="entry name" value="PROTEIN MAIN-LIKE 2"/>
    <property type="match status" value="1"/>
</dbReference>
<comment type="caution">
    <text evidence="2">The sequence shown here is derived from an EMBL/GenBank/DDBJ whole genome shotgun (WGS) entry which is preliminary data.</text>
</comment>